<reference evidence="2 3" key="1">
    <citation type="submission" date="2020-10" db="EMBL/GenBank/DDBJ databases">
        <title>Aquamicrobium zhengzhouensis sp. nov., a exopolysaccharide producing bacterium isolated from farmland soil.</title>
        <authorList>
            <person name="Wang X."/>
        </authorList>
    </citation>
    <scope>NUCLEOTIDE SEQUENCE [LARGE SCALE GENOMIC DNA]</scope>
    <source>
        <strain evidence="3">cd-1</strain>
    </source>
</reference>
<protein>
    <submittedName>
        <fullName evidence="2">Helix-turn-helix transcriptional regulator</fullName>
    </submittedName>
</protein>
<feature type="domain" description="HTH cro/C1-type" evidence="1">
    <location>
        <begin position="21"/>
        <end position="65"/>
    </location>
</feature>
<dbReference type="CDD" id="cd00093">
    <property type="entry name" value="HTH_XRE"/>
    <property type="match status" value="1"/>
</dbReference>
<accession>A0ABS0SD36</accession>
<evidence type="ECO:0000313" key="3">
    <source>
        <dbReference type="Proteomes" id="UP000601789"/>
    </source>
</evidence>
<keyword evidence="3" id="KW-1185">Reference proteome</keyword>
<dbReference type="RefSeq" id="WP_198476616.1">
    <property type="nucleotide sequence ID" value="NZ_JADGMQ010000007.1"/>
</dbReference>
<evidence type="ECO:0000259" key="1">
    <source>
        <dbReference type="PROSITE" id="PS50943"/>
    </source>
</evidence>
<comment type="caution">
    <text evidence="2">The sequence shown here is derived from an EMBL/GenBank/DDBJ whole genome shotgun (WGS) entry which is preliminary data.</text>
</comment>
<sequence>MKHDRSSFQENLKLACATRRSISQLCREIGINRQQFNRYINGETQPSANNRLRIANGFDLAPADFDLPATVFRRKLEGRKQSRIVSTPLEGAFPGDLHALTPYLGFYQTWHMSLSWPGWVVCSCAHLRVQGDQVIATSRERIIDGESGVRQRSRYVGLAGIQRQRIFITELTSGQMPTFGQTVLLPFEVHQREYLRGLTMGLSWRCDNRPYATRTMWRYRGRDTDKRALIRNCGIYRLDSADVPSVVVSFLKTVEPLDVT</sequence>
<dbReference type="Proteomes" id="UP000601789">
    <property type="component" value="Unassembled WGS sequence"/>
</dbReference>
<dbReference type="SUPFAM" id="SSF47413">
    <property type="entry name" value="lambda repressor-like DNA-binding domains"/>
    <property type="match status" value="1"/>
</dbReference>
<dbReference type="InterPro" id="IPR001387">
    <property type="entry name" value="Cro/C1-type_HTH"/>
</dbReference>
<organism evidence="2 3">
    <name type="scientific">Aquamicrobium zhengzhouense</name>
    <dbReference type="NCBI Taxonomy" id="2781738"/>
    <lineage>
        <taxon>Bacteria</taxon>
        <taxon>Pseudomonadati</taxon>
        <taxon>Pseudomonadota</taxon>
        <taxon>Alphaproteobacteria</taxon>
        <taxon>Hyphomicrobiales</taxon>
        <taxon>Phyllobacteriaceae</taxon>
        <taxon>Aquamicrobium</taxon>
    </lineage>
</organism>
<dbReference type="EMBL" id="JADGMQ010000007">
    <property type="protein sequence ID" value="MBI1621215.1"/>
    <property type="molecule type" value="Genomic_DNA"/>
</dbReference>
<dbReference type="PROSITE" id="PS50943">
    <property type="entry name" value="HTH_CROC1"/>
    <property type="match status" value="1"/>
</dbReference>
<gene>
    <name evidence="2" type="ORF">IOD40_11135</name>
</gene>
<proteinExistence type="predicted"/>
<dbReference type="Gene3D" id="1.10.260.40">
    <property type="entry name" value="lambda repressor-like DNA-binding domains"/>
    <property type="match status" value="1"/>
</dbReference>
<evidence type="ECO:0000313" key="2">
    <source>
        <dbReference type="EMBL" id="MBI1621215.1"/>
    </source>
</evidence>
<name>A0ABS0SD36_9HYPH</name>
<dbReference type="InterPro" id="IPR010982">
    <property type="entry name" value="Lambda_DNA-bd_dom_sf"/>
</dbReference>